<evidence type="ECO:0000313" key="6">
    <source>
        <dbReference type="Proteomes" id="UP001555826"/>
    </source>
</evidence>
<protein>
    <submittedName>
        <fullName evidence="5">PfkB family carbohydrate kinase</fullName>
    </submittedName>
</protein>
<keyword evidence="2 5" id="KW-0418">Kinase</keyword>
<gene>
    <name evidence="5" type="ORF">AB1207_12930</name>
</gene>
<evidence type="ECO:0000313" key="5">
    <source>
        <dbReference type="EMBL" id="MEW9265656.1"/>
    </source>
</evidence>
<dbReference type="InterPro" id="IPR029056">
    <property type="entry name" value="Ribokinase-like"/>
</dbReference>
<proteinExistence type="predicted"/>
<name>A0ABV3P7Q9_9ACTN</name>
<dbReference type="PROSITE" id="PS00584">
    <property type="entry name" value="PFKB_KINASES_2"/>
    <property type="match status" value="1"/>
</dbReference>
<evidence type="ECO:0000256" key="1">
    <source>
        <dbReference type="ARBA" id="ARBA00022679"/>
    </source>
</evidence>
<comment type="caution">
    <text evidence="5">The sequence shown here is derived from an EMBL/GenBank/DDBJ whole genome shotgun (WGS) entry which is preliminary data.</text>
</comment>
<accession>A0ABV3P7Q9</accession>
<keyword evidence="1" id="KW-0808">Transferase</keyword>
<feature type="region of interest" description="Disordered" evidence="3">
    <location>
        <begin position="51"/>
        <end position="77"/>
    </location>
</feature>
<dbReference type="Pfam" id="PF00294">
    <property type="entry name" value="PfkB"/>
    <property type="match status" value="1"/>
</dbReference>
<evidence type="ECO:0000256" key="2">
    <source>
        <dbReference type="ARBA" id="ARBA00022777"/>
    </source>
</evidence>
<reference evidence="5 6" key="1">
    <citation type="submission" date="2024-07" db="EMBL/GenBank/DDBJ databases">
        <authorList>
            <person name="Thanompreechachai J."/>
            <person name="Duangmal K."/>
        </authorList>
    </citation>
    <scope>NUCLEOTIDE SEQUENCE [LARGE SCALE GENOMIC DNA]</scope>
    <source>
        <strain evidence="5 6">KCTC 19886</strain>
    </source>
</reference>
<sequence length="77" mass="7921">MDTVGAGDAFTSGLLDALAAAGLLGVQARPRLRSLSGPLLRSVVEAAVHSASSTCRRAGARPPDREELRRHLEATGG</sequence>
<dbReference type="EMBL" id="JBFNQN010000008">
    <property type="protein sequence ID" value="MEW9265656.1"/>
    <property type="molecule type" value="Genomic_DNA"/>
</dbReference>
<dbReference type="GO" id="GO:0016301">
    <property type="term" value="F:kinase activity"/>
    <property type="evidence" value="ECO:0007669"/>
    <property type="project" value="UniProtKB-KW"/>
</dbReference>
<dbReference type="InterPro" id="IPR002173">
    <property type="entry name" value="Carboh/pur_kinase_PfkB_CS"/>
</dbReference>
<dbReference type="RefSeq" id="WP_367638786.1">
    <property type="nucleotide sequence ID" value="NZ_JBFNQN010000008.1"/>
</dbReference>
<dbReference type="Proteomes" id="UP001555826">
    <property type="component" value="Unassembled WGS sequence"/>
</dbReference>
<organism evidence="5 6">
    <name type="scientific">Kineococcus endophyticus</name>
    <dbReference type="NCBI Taxonomy" id="1181883"/>
    <lineage>
        <taxon>Bacteria</taxon>
        <taxon>Bacillati</taxon>
        <taxon>Actinomycetota</taxon>
        <taxon>Actinomycetes</taxon>
        <taxon>Kineosporiales</taxon>
        <taxon>Kineosporiaceae</taxon>
        <taxon>Kineococcus</taxon>
    </lineage>
</organism>
<evidence type="ECO:0000259" key="4">
    <source>
        <dbReference type="Pfam" id="PF00294"/>
    </source>
</evidence>
<keyword evidence="6" id="KW-1185">Reference proteome</keyword>
<feature type="domain" description="Carbohydrate kinase PfkB" evidence="4">
    <location>
        <begin position="2"/>
        <end position="63"/>
    </location>
</feature>
<dbReference type="InterPro" id="IPR011611">
    <property type="entry name" value="PfkB_dom"/>
</dbReference>
<feature type="compositionally biased region" description="Basic and acidic residues" evidence="3">
    <location>
        <begin position="62"/>
        <end position="77"/>
    </location>
</feature>
<evidence type="ECO:0000256" key="3">
    <source>
        <dbReference type="SAM" id="MobiDB-lite"/>
    </source>
</evidence>
<dbReference type="Gene3D" id="3.40.1190.20">
    <property type="match status" value="1"/>
</dbReference>
<dbReference type="SUPFAM" id="SSF53613">
    <property type="entry name" value="Ribokinase-like"/>
    <property type="match status" value="1"/>
</dbReference>